<organism evidence="3 4">
    <name type="scientific">Phytophthora lilii</name>
    <dbReference type="NCBI Taxonomy" id="2077276"/>
    <lineage>
        <taxon>Eukaryota</taxon>
        <taxon>Sar</taxon>
        <taxon>Stramenopiles</taxon>
        <taxon>Oomycota</taxon>
        <taxon>Peronosporomycetes</taxon>
        <taxon>Peronosporales</taxon>
        <taxon>Peronosporaceae</taxon>
        <taxon>Phytophthora</taxon>
    </lineage>
</organism>
<dbReference type="Gene3D" id="1.10.10.60">
    <property type="entry name" value="Homeodomain-like"/>
    <property type="match status" value="1"/>
</dbReference>
<dbReference type="AlphaFoldDB" id="A0A9W6U619"/>
<accession>A0A9W6U619</accession>
<comment type="caution">
    <text evidence="3">The sequence shown here is derived from an EMBL/GenBank/DDBJ whole genome shotgun (WGS) entry which is preliminary data.</text>
</comment>
<gene>
    <name evidence="3" type="ORF">Plil01_001127200</name>
</gene>
<proteinExistence type="predicted"/>
<protein>
    <submittedName>
        <fullName evidence="3">Unnamed protein product</fullName>
    </submittedName>
</protein>
<feature type="domain" description="HTH CENPB-type" evidence="2">
    <location>
        <begin position="88"/>
        <end position="161"/>
    </location>
</feature>
<dbReference type="SUPFAM" id="SSF46689">
    <property type="entry name" value="Homeodomain-like"/>
    <property type="match status" value="1"/>
</dbReference>
<evidence type="ECO:0000313" key="3">
    <source>
        <dbReference type="EMBL" id="GMF27021.1"/>
    </source>
</evidence>
<evidence type="ECO:0000313" key="4">
    <source>
        <dbReference type="Proteomes" id="UP001165083"/>
    </source>
</evidence>
<dbReference type="Proteomes" id="UP001165083">
    <property type="component" value="Unassembled WGS sequence"/>
</dbReference>
<dbReference type="GO" id="GO:0003677">
    <property type="term" value="F:DNA binding"/>
    <property type="evidence" value="ECO:0007669"/>
    <property type="project" value="UniProtKB-KW"/>
</dbReference>
<keyword evidence="4" id="KW-1185">Reference proteome</keyword>
<dbReference type="PROSITE" id="PS51253">
    <property type="entry name" value="HTH_CENPB"/>
    <property type="match status" value="1"/>
</dbReference>
<keyword evidence="1" id="KW-0238">DNA-binding</keyword>
<dbReference type="Pfam" id="PF03221">
    <property type="entry name" value="HTH_Tnp_Tc5"/>
    <property type="match status" value="1"/>
</dbReference>
<dbReference type="EMBL" id="BSXW01000642">
    <property type="protein sequence ID" value="GMF27021.1"/>
    <property type="molecule type" value="Genomic_DNA"/>
</dbReference>
<dbReference type="OrthoDB" id="109247at2759"/>
<name>A0A9W6U619_9STRA</name>
<reference evidence="3" key="1">
    <citation type="submission" date="2023-04" db="EMBL/GenBank/DDBJ databases">
        <title>Phytophthora lilii NBRC 32176.</title>
        <authorList>
            <person name="Ichikawa N."/>
            <person name="Sato H."/>
            <person name="Tonouchi N."/>
        </authorList>
    </citation>
    <scope>NUCLEOTIDE SEQUENCE</scope>
    <source>
        <strain evidence="3">NBRC 32176</strain>
    </source>
</reference>
<evidence type="ECO:0000259" key="2">
    <source>
        <dbReference type="PROSITE" id="PS51253"/>
    </source>
</evidence>
<sequence>MRVSVKGKSRKPTKYKNTAETFEFKAAVLTLYDTGTMSSVVASFWPGIAQRSNAYMTKKRVILRWKQHRSRIDALAASTKTAKMKRCRELGSAKTLPDDAEIDIFEWLVALRRNGIPVSATMLQQEALDIAAMYDIPSTAFAASSTWMAFYLSRYTLSLRARTRQGQTSPADSEDFAQNFAATVRRRIVEEGIETVYNADQTAVFF</sequence>
<evidence type="ECO:0000256" key="1">
    <source>
        <dbReference type="ARBA" id="ARBA00023125"/>
    </source>
</evidence>
<dbReference type="InterPro" id="IPR006600">
    <property type="entry name" value="HTH_CenpB_DNA-bd_dom"/>
</dbReference>
<dbReference type="InterPro" id="IPR009057">
    <property type="entry name" value="Homeodomain-like_sf"/>
</dbReference>